<evidence type="ECO:0008006" key="3">
    <source>
        <dbReference type="Google" id="ProtNLM"/>
    </source>
</evidence>
<dbReference type="RefSeq" id="WP_290268103.1">
    <property type="nucleotide sequence ID" value="NZ_JAUFQQ010000005.1"/>
</dbReference>
<evidence type="ECO:0000313" key="2">
    <source>
        <dbReference type="Proteomes" id="UP001589589"/>
    </source>
</evidence>
<protein>
    <recommendedName>
        <fullName evidence="3">Bacteriocin</fullName>
    </recommendedName>
</protein>
<sequence>MLKSILKLKGAQVLTANEQKSINGGAKACQAGESIVCCPDQNICVCAPPNTVCMAI</sequence>
<accession>A0ABV5FJ97</accession>
<dbReference type="Proteomes" id="UP001589589">
    <property type="component" value="Unassembled WGS sequence"/>
</dbReference>
<dbReference type="EMBL" id="JBHMEX010000023">
    <property type="protein sequence ID" value="MFB9063609.1"/>
    <property type="molecule type" value="Genomic_DNA"/>
</dbReference>
<evidence type="ECO:0000313" key="1">
    <source>
        <dbReference type="EMBL" id="MFB9063609.1"/>
    </source>
</evidence>
<comment type="caution">
    <text evidence="1">The sequence shown here is derived from an EMBL/GenBank/DDBJ whole genome shotgun (WGS) entry which is preliminary data.</text>
</comment>
<name>A0ABV5FJ97_9FLAO</name>
<gene>
    <name evidence="1" type="ORF">ACFFUQ_06200</name>
</gene>
<keyword evidence="2" id="KW-1185">Reference proteome</keyword>
<organism evidence="1 2">
    <name type="scientific">Flavobacterium branchiarum</name>
    <dbReference type="NCBI Taxonomy" id="1114870"/>
    <lineage>
        <taxon>Bacteria</taxon>
        <taxon>Pseudomonadati</taxon>
        <taxon>Bacteroidota</taxon>
        <taxon>Flavobacteriia</taxon>
        <taxon>Flavobacteriales</taxon>
        <taxon>Flavobacteriaceae</taxon>
        <taxon>Flavobacterium</taxon>
    </lineage>
</organism>
<reference evidence="1 2" key="1">
    <citation type="submission" date="2024-09" db="EMBL/GenBank/DDBJ databases">
        <authorList>
            <person name="Sun Q."/>
            <person name="Mori K."/>
        </authorList>
    </citation>
    <scope>NUCLEOTIDE SEQUENCE [LARGE SCALE GENOMIC DNA]</scope>
    <source>
        <strain evidence="1 2">CECT 7908</strain>
    </source>
</reference>
<proteinExistence type="predicted"/>